<name>A0ABD3EVQ2_9STRA</name>
<gene>
    <name evidence="2" type="ORF">V7S43_016665</name>
</gene>
<protein>
    <submittedName>
        <fullName evidence="2">Uncharacterized protein</fullName>
    </submittedName>
</protein>
<dbReference type="EMBL" id="JBIMZQ010000055">
    <property type="protein sequence ID" value="KAL3658276.1"/>
    <property type="molecule type" value="Genomic_DNA"/>
</dbReference>
<keyword evidence="3" id="KW-1185">Reference proteome</keyword>
<feature type="region of interest" description="Disordered" evidence="1">
    <location>
        <begin position="1"/>
        <end position="49"/>
    </location>
</feature>
<reference evidence="2 3" key="1">
    <citation type="submission" date="2024-09" db="EMBL/GenBank/DDBJ databases">
        <title>Genome sequencing and assembly of Phytophthora oleae, isolate VK10A, causative agent of rot of olive drupes.</title>
        <authorList>
            <person name="Conti Taguali S."/>
            <person name="Riolo M."/>
            <person name="La Spada F."/>
            <person name="Cacciola S.O."/>
            <person name="Dionisio G."/>
        </authorList>
    </citation>
    <scope>NUCLEOTIDE SEQUENCE [LARGE SCALE GENOMIC DNA]</scope>
    <source>
        <strain evidence="2 3">VK10A</strain>
    </source>
</reference>
<evidence type="ECO:0000313" key="3">
    <source>
        <dbReference type="Proteomes" id="UP001632037"/>
    </source>
</evidence>
<comment type="caution">
    <text evidence="2">The sequence shown here is derived from an EMBL/GenBank/DDBJ whole genome shotgun (WGS) entry which is preliminary data.</text>
</comment>
<sequence>MKADRDPDRNGSPIFRTNVQTQQAEVQQTKKTGKGVKKVATVQHVTKKQRTARKPLTNVEMDGEFAENGLGGDDGGWLLSLGIVDASWIRNNP</sequence>
<accession>A0ABD3EVQ2</accession>
<dbReference type="Proteomes" id="UP001632037">
    <property type="component" value="Unassembled WGS sequence"/>
</dbReference>
<evidence type="ECO:0000313" key="2">
    <source>
        <dbReference type="EMBL" id="KAL3658276.1"/>
    </source>
</evidence>
<organism evidence="2 3">
    <name type="scientific">Phytophthora oleae</name>
    <dbReference type="NCBI Taxonomy" id="2107226"/>
    <lineage>
        <taxon>Eukaryota</taxon>
        <taxon>Sar</taxon>
        <taxon>Stramenopiles</taxon>
        <taxon>Oomycota</taxon>
        <taxon>Peronosporomycetes</taxon>
        <taxon>Peronosporales</taxon>
        <taxon>Peronosporaceae</taxon>
        <taxon>Phytophthora</taxon>
    </lineage>
</organism>
<dbReference type="AlphaFoldDB" id="A0ABD3EVQ2"/>
<feature type="compositionally biased region" description="Polar residues" evidence="1">
    <location>
        <begin position="15"/>
        <end position="25"/>
    </location>
</feature>
<proteinExistence type="predicted"/>
<evidence type="ECO:0000256" key="1">
    <source>
        <dbReference type="SAM" id="MobiDB-lite"/>
    </source>
</evidence>